<keyword evidence="2" id="KW-0812">Transmembrane</keyword>
<name>A0A495K5N7_WILMA</name>
<dbReference type="RefSeq" id="WP_062795558.1">
    <property type="nucleotide sequence ID" value="NZ_CBCRXS010000003.1"/>
</dbReference>
<sequence>MAAPFDPFGSGGRPGPSSGPEASRQAPQTPFGQGSSRPGTIEIAGPPAGLLLAAGAVALVGLVVGIIGRSGWLSIVGWTLSGPIAIGILAAFTLTDTKRRSAPVYTSPGWTKLAYGVVIAISIIGIVVGALGFAFLVGRL</sequence>
<dbReference type="EMBL" id="RBKV01000001">
    <property type="protein sequence ID" value="RKR96606.1"/>
    <property type="molecule type" value="Genomic_DNA"/>
</dbReference>
<evidence type="ECO:0000256" key="1">
    <source>
        <dbReference type="SAM" id="MobiDB-lite"/>
    </source>
</evidence>
<feature type="transmembrane region" description="Helical" evidence="2">
    <location>
        <begin position="75"/>
        <end position="94"/>
    </location>
</feature>
<organism evidence="3 4">
    <name type="scientific">Williamsia marianensis</name>
    <dbReference type="NCBI Taxonomy" id="85044"/>
    <lineage>
        <taxon>Bacteria</taxon>
        <taxon>Bacillati</taxon>
        <taxon>Actinomycetota</taxon>
        <taxon>Actinomycetes</taxon>
        <taxon>Mycobacteriales</taxon>
        <taxon>Nocardiaceae</taxon>
        <taxon>Williamsia</taxon>
    </lineage>
</organism>
<evidence type="ECO:0000313" key="3">
    <source>
        <dbReference type="EMBL" id="RKR96606.1"/>
    </source>
</evidence>
<feature type="transmembrane region" description="Helical" evidence="2">
    <location>
        <begin position="114"/>
        <end position="137"/>
    </location>
</feature>
<keyword evidence="2" id="KW-1133">Transmembrane helix</keyword>
<evidence type="ECO:0000313" key="4">
    <source>
        <dbReference type="Proteomes" id="UP000274762"/>
    </source>
</evidence>
<proteinExistence type="predicted"/>
<reference evidence="3 4" key="1">
    <citation type="submission" date="2018-10" db="EMBL/GenBank/DDBJ databases">
        <title>Sequencing the genomes of 1000 actinobacteria strains.</title>
        <authorList>
            <person name="Klenk H.-P."/>
        </authorList>
    </citation>
    <scope>NUCLEOTIDE SEQUENCE [LARGE SCALE GENOMIC DNA]</scope>
    <source>
        <strain evidence="3 4">DSM 44343</strain>
    </source>
</reference>
<comment type="caution">
    <text evidence="3">The sequence shown here is derived from an EMBL/GenBank/DDBJ whole genome shotgun (WGS) entry which is preliminary data.</text>
</comment>
<dbReference type="OrthoDB" id="4382218at2"/>
<keyword evidence="2" id="KW-0472">Membrane</keyword>
<gene>
    <name evidence="3" type="ORF">DFJ75_3459</name>
</gene>
<dbReference type="AlphaFoldDB" id="A0A495K5N7"/>
<protein>
    <submittedName>
        <fullName evidence="3">Uncharacterized protein</fullName>
    </submittedName>
</protein>
<evidence type="ECO:0000256" key="2">
    <source>
        <dbReference type="SAM" id="Phobius"/>
    </source>
</evidence>
<feature type="region of interest" description="Disordered" evidence="1">
    <location>
        <begin position="1"/>
        <end position="41"/>
    </location>
</feature>
<dbReference type="Proteomes" id="UP000274762">
    <property type="component" value="Unassembled WGS sequence"/>
</dbReference>
<feature type="compositionally biased region" description="Polar residues" evidence="1">
    <location>
        <begin position="25"/>
        <end position="38"/>
    </location>
</feature>
<feature type="transmembrane region" description="Helical" evidence="2">
    <location>
        <begin position="48"/>
        <end position="68"/>
    </location>
</feature>
<accession>A0A495K5N7</accession>